<dbReference type="EMBL" id="JACAZH010000007">
    <property type="protein sequence ID" value="KAF7364273.1"/>
    <property type="molecule type" value="Genomic_DNA"/>
</dbReference>
<name>A0A8H7D9X1_9AGAR</name>
<evidence type="ECO:0000313" key="1">
    <source>
        <dbReference type="EMBL" id="KAF7364273.1"/>
    </source>
</evidence>
<dbReference type="AlphaFoldDB" id="A0A8H7D9X1"/>
<proteinExistence type="predicted"/>
<comment type="caution">
    <text evidence="1">The sequence shown here is derived from an EMBL/GenBank/DDBJ whole genome shotgun (WGS) entry which is preliminary data.</text>
</comment>
<dbReference type="Proteomes" id="UP000623467">
    <property type="component" value="Unassembled WGS sequence"/>
</dbReference>
<protein>
    <submittedName>
        <fullName evidence="1">Uncharacterized protein</fullName>
    </submittedName>
</protein>
<reference evidence="1" key="1">
    <citation type="submission" date="2020-05" db="EMBL/GenBank/DDBJ databases">
        <title>Mycena genomes resolve the evolution of fungal bioluminescence.</title>
        <authorList>
            <person name="Tsai I.J."/>
        </authorList>
    </citation>
    <scope>NUCLEOTIDE SEQUENCE</scope>
    <source>
        <strain evidence="1">160909Yilan</strain>
    </source>
</reference>
<keyword evidence="2" id="KW-1185">Reference proteome</keyword>
<evidence type="ECO:0000313" key="2">
    <source>
        <dbReference type="Proteomes" id="UP000623467"/>
    </source>
</evidence>
<sequence length="81" mass="8601">MPLPTPFSPLNPRKFPGLHEDLNKTARSAKHSWVAGIEKAAPTAREHSTFGPICATAVDKADSIFATATATTAMEQCGMGF</sequence>
<accession>A0A8H7D9X1</accession>
<gene>
    <name evidence="1" type="ORF">MSAN_01087100</name>
</gene>
<organism evidence="1 2">
    <name type="scientific">Mycena sanguinolenta</name>
    <dbReference type="NCBI Taxonomy" id="230812"/>
    <lineage>
        <taxon>Eukaryota</taxon>
        <taxon>Fungi</taxon>
        <taxon>Dikarya</taxon>
        <taxon>Basidiomycota</taxon>
        <taxon>Agaricomycotina</taxon>
        <taxon>Agaricomycetes</taxon>
        <taxon>Agaricomycetidae</taxon>
        <taxon>Agaricales</taxon>
        <taxon>Marasmiineae</taxon>
        <taxon>Mycenaceae</taxon>
        <taxon>Mycena</taxon>
    </lineage>
</organism>